<accession>E4LAB8</accession>
<protein>
    <submittedName>
        <fullName evidence="1">Uncharacterized protein</fullName>
    </submittedName>
</protein>
<organism evidence="1 2">
    <name type="scientific">Dialister micraerophilus UPII 345-E</name>
    <dbReference type="NCBI Taxonomy" id="910314"/>
    <lineage>
        <taxon>Bacteria</taxon>
        <taxon>Bacillati</taxon>
        <taxon>Bacillota</taxon>
        <taxon>Negativicutes</taxon>
        <taxon>Veillonellales</taxon>
        <taxon>Veillonellaceae</taxon>
        <taxon>Dialister</taxon>
    </lineage>
</organism>
<dbReference type="RefSeq" id="WP_007555121.1">
    <property type="nucleotide sequence ID" value="NZ_AENT01000028.1"/>
</dbReference>
<comment type="caution">
    <text evidence="1">The sequence shown here is derived from an EMBL/GenBank/DDBJ whole genome shotgun (WGS) entry which is preliminary data.</text>
</comment>
<sequence>MKYKSIAVKNKRNNNYIREYFIIHVDEEKGKVITYDITNPHGWQFILFDKSTLIEFLKPEKYYEESYKYGSRQVYHTLKNNRKGTINKFLCNAIWSFDMYGINGPADGKEYITPILKKLFKNKIGIERFDLYKNKIKKEYIVVEKN</sequence>
<dbReference type="Proteomes" id="UP000004594">
    <property type="component" value="Unassembled WGS sequence"/>
</dbReference>
<reference evidence="1 2" key="1">
    <citation type="submission" date="2010-11" db="EMBL/GenBank/DDBJ databases">
        <authorList>
            <person name="Durkin A.S."/>
            <person name="Madupu R."/>
            <person name="Torralba M."/>
            <person name="Gillis M."/>
            <person name="Methe B."/>
            <person name="Sutton G."/>
            <person name="Nelson K.E."/>
        </authorList>
    </citation>
    <scope>NUCLEOTIDE SEQUENCE [LARGE SCALE GENOMIC DNA]</scope>
    <source>
        <strain evidence="1 2">UPII 345-E</strain>
    </source>
</reference>
<evidence type="ECO:0000313" key="2">
    <source>
        <dbReference type="Proteomes" id="UP000004594"/>
    </source>
</evidence>
<dbReference type="AlphaFoldDB" id="E4LAB8"/>
<gene>
    <name evidence="1" type="ORF">HMPREF9220_0748</name>
</gene>
<name>E4LAB8_9FIRM</name>
<proteinExistence type="predicted"/>
<evidence type="ECO:0000313" key="1">
    <source>
        <dbReference type="EMBL" id="EFR42260.1"/>
    </source>
</evidence>
<dbReference type="EMBL" id="AENT01000028">
    <property type="protein sequence ID" value="EFR42260.1"/>
    <property type="molecule type" value="Genomic_DNA"/>
</dbReference>